<dbReference type="EMBL" id="JAUKUD010000002">
    <property type="protein sequence ID" value="KAK0752617.1"/>
    <property type="molecule type" value="Genomic_DNA"/>
</dbReference>
<evidence type="ECO:0000313" key="2">
    <source>
        <dbReference type="EMBL" id="KAK0752617.1"/>
    </source>
</evidence>
<organism evidence="2 3">
    <name type="scientific">Schizothecium vesticola</name>
    <dbReference type="NCBI Taxonomy" id="314040"/>
    <lineage>
        <taxon>Eukaryota</taxon>
        <taxon>Fungi</taxon>
        <taxon>Dikarya</taxon>
        <taxon>Ascomycota</taxon>
        <taxon>Pezizomycotina</taxon>
        <taxon>Sordariomycetes</taxon>
        <taxon>Sordariomycetidae</taxon>
        <taxon>Sordariales</taxon>
        <taxon>Schizotheciaceae</taxon>
        <taxon>Schizothecium</taxon>
    </lineage>
</organism>
<comment type="caution">
    <text evidence="2">The sequence shown here is derived from an EMBL/GenBank/DDBJ whole genome shotgun (WGS) entry which is preliminary data.</text>
</comment>
<protein>
    <submittedName>
        <fullName evidence="2">Uncharacterized protein</fullName>
    </submittedName>
</protein>
<gene>
    <name evidence="2" type="ORF">B0T18DRAFT_405232</name>
</gene>
<keyword evidence="1" id="KW-0732">Signal</keyword>
<feature type="signal peptide" evidence="1">
    <location>
        <begin position="1"/>
        <end position="25"/>
    </location>
</feature>
<proteinExistence type="predicted"/>
<accession>A0AA40F7V8</accession>
<sequence>MDRTRWNLDAAVDLLTFVAWCGTEAKNGVDDGNWSLSWLAVREQMEISAYVESLDGYGAQVVTQKESTWGKGIGCIHHERPIYTGNC</sequence>
<dbReference type="Proteomes" id="UP001172155">
    <property type="component" value="Unassembled WGS sequence"/>
</dbReference>
<dbReference type="AlphaFoldDB" id="A0AA40F7V8"/>
<name>A0AA40F7V8_9PEZI</name>
<evidence type="ECO:0000313" key="3">
    <source>
        <dbReference type="Proteomes" id="UP001172155"/>
    </source>
</evidence>
<evidence type="ECO:0000256" key="1">
    <source>
        <dbReference type="SAM" id="SignalP"/>
    </source>
</evidence>
<reference evidence="2" key="1">
    <citation type="submission" date="2023-06" db="EMBL/GenBank/DDBJ databases">
        <title>Genome-scale phylogeny and comparative genomics of the fungal order Sordariales.</title>
        <authorList>
            <consortium name="Lawrence Berkeley National Laboratory"/>
            <person name="Hensen N."/>
            <person name="Bonometti L."/>
            <person name="Westerberg I."/>
            <person name="Brannstrom I.O."/>
            <person name="Guillou S."/>
            <person name="Cros-Aarteil S."/>
            <person name="Calhoun S."/>
            <person name="Haridas S."/>
            <person name="Kuo A."/>
            <person name="Mondo S."/>
            <person name="Pangilinan J."/>
            <person name="Riley R."/>
            <person name="LaButti K."/>
            <person name="Andreopoulos B."/>
            <person name="Lipzen A."/>
            <person name="Chen C."/>
            <person name="Yanf M."/>
            <person name="Daum C."/>
            <person name="Ng V."/>
            <person name="Clum A."/>
            <person name="Steindorff A."/>
            <person name="Ohm R."/>
            <person name="Martin F."/>
            <person name="Silar P."/>
            <person name="Natvig D."/>
            <person name="Lalanne C."/>
            <person name="Gautier V."/>
            <person name="Ament-velasquez S.L."/>
            <person name="Kruys A."/>
            <person name="Hutchinson M.I."/>
            <person name="Powell A.J."/>
            <person name="Barry K."/>
            <person name="Miller A.N."/>
            <person name="Grigoriev I.V."/>
            <person name="Debuchy R."/>
            <person name="Gladieux P."/>
            <person name="Thoren M.H."/>
            <person name="Johannesson H."/>
        </authorList>
    </citation>
    <scope>NUCLEOTIDE SEQUENCE</scope>
    <source>
        <strain evidence="2">SMH3187-1</strain>
    </source>
</reference>
<feature type="chain" id="PRO_5041319896" evidence="1">
    <location>
        <begin position="26"/>
        <end position="87"/>
    </location>
</feature>
<keyword evidence="3" id="KW-1185">Reference proteome</keyword>